<dbReference type="RefSeq" id="WP_274326351.1">
    <property type="nucleotide sequence ID" value="NZ_CP118159.1"/>
</dbReference>
<reference evidence="2 3" key="1">
    <citation type="journal article" date="2019" name="Int. J. Syst. Evol. Microbiol.">
        <title>The Global Catalogue of Microorganisms (GCM) 10K type strain sequencing project: providing services to taxonomists for standard genome sequencing and annotation.</title>
        <authorList>
            <consortium name="The Broad Institute Genomics Platform"/>
            <consortium name="The Broad Institute Genome Sequencing Center for Infectious Disease"/>
            <person name="Wu L."/>
            <person name="Ma J."/>
        </authorList>
    </citation>
    <scope>NUCLEOTIDE SEQUENCE [LARGE SCALE GENOMIC DNA]</scope>
    <source>
        <strain evidence="2 3">XZYJT29</strain>
    </source>
</reference>
<feature type="region of interest" description="Disordered" evidence="1">
    <location>
        <begin position="321"/>
        <end position="342"/>
    </location>
</feature>
<sequence length="545" mass="62186">MDPVEEALDNANTSASDDFGFQSALHTLKRQIDGEVRNELLYNIALLESTDAEHPLLEALRGYQRWENEQDYENGAEHALKNYEEGIDQALDDCWFHVASWSLAAYIDLADSLNHEDRLQQAVDDAIELLEEQYSEFDTDEGSAGRILDAISEADLRSIDSATLDRLVEFSWTRAEYTNKQHNYHAQRNYLHRIRQIQEQRDGSIEDVQEGLIESYEDEIEFQKTRGHLVTATTIEEALKECESFADEETLNRWRLEKRRENRKGIEQEMKPVGGEVPDEVTENFTSIANTLVENFENAANEFSPEQAFLGLVKVPVFLPHIDDEPSDSGPQPGEEEEGENWFPTASLTDIFPRRHTTHEGDSVSSETSEIDVPEWYSAEARLSVGLTARVVYKLINQRLIKEHHFFTLLESIDGATVDDKAFLTDFIIAFFEDRHAEAIHLGMPRLEGVIKHQLEASGTAITASIRGEDLPKTFGGLMNRLDGLLDEDYVTFLRFRYHDATGAALRNRTAHGELRYKEAHYDFSASLLVEIFRSAVYISELDQE</sequence>
<keyword evidence="3" id="KW-1185">Reference proteome</keyword>
<dbReference type="AlphaFoldDB" id="A0ABD5YC58"/>
<protein>
    <recommendedName>
        <fullName evidence="4">DUF4209 domain-containing protein</fullName>
    </recommendedName>
</protein>
<dbReference type="Proteomes" id="UP001596432">
    <property type="component" value="Unassembled WGS sequence"/>
</dbReference>
<organism evidence="2 3">
    <name type="scientific">Halosimplex aquaticum</name>
    <dbReference type="NCBI Taxonomy" id="3026162"/>
    <lineage>
        <taxon>Archaea</taxon>
        <taxon>Methanobacteriati</taxon>
        <taxon>Methanobacteriota</taxon>
        <taxon>Stenosarchaea group</taxon>
        <taxon>Halobacteria</taxon>
        <taxon>Halobacteriales</taxon>
        <taxon>Haloarculaceae</taxon>
        <taxon>Halosimplex</taxon>
    </lineage>
</organism>
<dbReference type="EMBL" id="JBHTAS010000002">
    <property type="protein sequence ID" value="MFC7142900.1"/>
    <property type="molecule type" value="Genomic_DNA"/>
</dbReference>
<evidence type="ECO:0008006" key="4">
    <source>
        <dbReference type="Google" id="ProtNLM"/>
    </source>
</evidence>
<evidence type="ECO:0000313" key="3">
    <source>
        <dbReference type="Proteomes" id="UP001596432"/>
    </source>
</evidence>
<evidence type="ECO:0000313" key="2">
    <source>
        <dbReference type="EMBL" id="MFC7142900.1"/>
    </source>
</evidence>
<evidence type="ECO:0000256" key="1">
    <source>
        <dbReference type="SAM" id="MobiDB-lite"/>
    </source>
</evidence>
<name>A0ABD5YC58_9EURY</name>
<comment type="caution">
    <text evidence="2">The sequence shown here is derived from an EMBL/GenBank/DDBJ whole genome shotgun (WGS) entry which is preliminary data.</text>
</comment>
<gene>
    <name evidence="2" type="ORF">ACFQMA_24125</name>
</gene>
<proteinExistence type="predicted"/>
<dbReference type="GeneID" id="78823262"/>
<accession>A0ABD5YC58</accession>